<dbReference type="RefSeq" id="WP_349243579.1">
    <property type="nucleotide sequence ID" value="NZ_JASCXX010000003.1"/>
</dbReference>
<sequence length="101" mass="11478">MTREETIKELIKQQLRKAAPKLKGYKVVLFGSRVTGKARDRSDFDVGIVGDRPVGLRTFYEIEDLLESIETLYQIDLVDLNRAAPALRREALKAVEPLYDG</sequence>
<comment type="caution">
    <text evidence="2">The sequence shown here is derived from an EMBL/GenBank/DDBJ whole genome shotgun (WGS) entry which is preliminary data.</text>
</comment>
<evidence type="ECO:0000259" key="1">
    <source>
        <dbReference type="Pfam" id="PF18765"/>
    </source>
</evidence>
<dbReference type="SUPFAM" id="SSF81301">
    <property type="entry name" value="Nucleotidyltransferase"/>
    <property type="match status" value="1"/>
</dbReference>
<feature type="domain" description="Polymerase beta nucleotidyltransferase" evidence="1">
    <location>
        <begin position="26"/>
        <end position="100"/>
    </location>
</feature>
<name>A0AAW6TRH2_9BACT</name>
<evidence type="ECO:0000313" key="2">
    <source>
        <dbReference type="EMBL" id="MDI6448170.1"/>
    </source>
</evidence>
<dbReference type="InterPro" id="IPR041633">
    <property type="entry name" value="Polbeta"/>
</dbReference>
<dbReference type="Gene3D" id="3.30.460.10">
    <property type="entry name" value="Beta Polymerase, domain 2"/>
    <property type="match status" value="1"/>
</dbReference>
<dbReference type="CDD" id="cd05403">
    <property type="entry name" value="NT_KNTase_like"/>
    <property type="match status" value="1"/>
</dbReference>
<gene>
    <name evidence="2" type="ORF">QJ522_03850</name>
</gene>
<proteinExistence type="predicted"/>
<organism evidence="2 3">
    <name type="scientific">Anaerobaca lacustris</name>
    <dbReference type="NCBI Taxonomy" id="3044600"/>
    <lineage>
        <taxon>Bacteria</taxon>
        <taxon>Pseudomonadati</taxon>
        <taxon>Planctomycetota</taxon>
        <taxon>Phycisphaerae</taxon>
        <taxon>Sedimentisphaerales</taxon>
        <taxon>Anaerobacaceae</taxon>
        <taxon>Anaerobaca</taxon>
    </lineage>
</organism>
<dbReference type="InterPro" id="IPR052930">
    <property type="entry name" value="TA_antitoxin_MntA"/>
</dbReference>
<dbReference type="EMBL" id="JASCXX010000003">
    <property type="protein sequence ID" value="MDI6448170.1"/>
    <property type="molecule type" value="Genomic_DNA"/>
</dbReference>
<reference evidence="2" key="1">
    <citation type="submission" date="2023-05" db="EMBL/GenBank/DDBJ databases">
        <title>Anaerotaeda fermentans gen. nov., sp. nov., a novel anaerobic planctomycete of the new family within the order Sedimentisphaerales isolated from Taman Peninsula, Russia.</title>
        <authorList>
            <person name="Khomyakova M.A."/>
            <person name="Merkel A.Y."/>
            <person name="Slobodkin A.I."/>
        </authorList>
    </citation>
    <scope>NUCLEOTIDE SEQUENCE</scope>
    <source>
        <strain evidence="2">M17dextr</strain>
    </source>
</reference>
<keyword evidence="3" id="KW-1185">Reference proteome</keyword>
<dbReference type="PANTHER" id="PTHR43852:SF3">
    <property type="entry name" value="NUCLEOTIDYLTRANSFERASE"/>
    <property type="match status" value="1"/>
</dbReference>
<protein>
    <submittedName>
        <fullName evidence="2">Nucleotidyltransferase domain-containing protein</fullName>
    </submittedName>
</protein>
<dbReference type="AlphaFoldDB" id="A0AAW6TRH2"/>
<dbReference type="Proteomes" id="UP001431776">
    <property type="component" value="Unassembled WGS sequence"/>
</dbReference>
<dbReference type="PANTHER" id="PTHR43852">
    <property type="entry name" value="NUCLEOTIDYLTRANSFERASE"/>
    <property type="match status" value="1"/>
</dbReference>
<dbReference type="InterPro" id="IPR043519">
    <property type="entry name" value="NT_sf"/>
</dbReference>
<evidence type="ECO:0000313" key="3">
    <source>
        <dbReference type="Proteomes" id="UP001431776"/>
    </source>
</evidence>
<accession>A0AAW6TRH2</accession>
<dbReference type="Pfam" id="PF18765">
    <property type="entry name" value="Polbeta"/>
    <property type="match status" value="1"/>
</dbReference>